<feature type="transmembrane region" description="Helical" evidence="5">
    <location>
        <begin position="255"/>
        <end position="274"/>
    </location>
</feature>
<evidence type="ECO:0000313" key="7">
    <source>
        <dbReference type="EMBL" id="CAD7245336.1"/>
    </source>
</evidence>
<dbReference type="GO" id="GO:0012505">
    <property type="term" value="C:endomembrane system"/>
    <property type="evidence" value="ECO:0007669"/>
    <property type="project" value="TreeGrafter"/>
</dbReference>
<proteinExistence type="inferred from homology"/>
<dbReference type="EMBL" id="CAJPEV010000833">
    <property type="protein sequence ID" value="CAG0888926.1"/>
    <property type="molecule type" value="Genomic_DNA"/>
</dbReference>
<keyword evidence="5" id="KW-0472">Membrane</keyword>
<reference evidence="7" key="1">
    <citation type="submission" date="2020-11" db="EMBL/GenBank/DDBJ databases">
        <authorList>
            <person name="Tran Van P."/>
        </authorList>
    </citation>
    <scope>NUCLEOTIDE SEQUENCE</scope>
</reference>
<feature type="compositionally biased region" description="Low complexity" evidence="4">
    <location>
        <begin position="295"/>
        <end position="304"/>
    </location>
</feature>
<sequence length="317" mass="35932">MANLLISAFWQQLGSLPQMAADSTSATRKNAKVYVKKMLKYVPIMGWAWVFAEIVFLERKWEQDHLTIASQLDIIAEYPDPIWLLLFCEGTRFTPEKHAASMEVARRKGLPEFKHVLLPRTKGFLFSVEQLRGKLPAIYSCTMAFNRTEGAEPTVMSVLNGKHVVCEVYFERIPLEEVPEDEKQASKWLFDLYAKKDKLLDSYYKTGSFTKTSGYPEMPLSLMKCRIYSLLNIIFWNVLVLIPVFIFVFNIICNASSISIVITISIMILVYLAVNKMIQLTKVSHGSSYGQVTASSQSSKSGSSLPNGQPTEDKKEL</sequence>
<accession>A0A7R8X7Q1</accession>
<feature type="transmembrane region" description="Helical" evidence="5">
    <location>
        <begin position="227"/>
        <end position="249"/>
    </location>
</feature>
<dbReference type="Pfam" id="PF16076">
    <property type="entry name" value="Acyltransf_C"/>
    <property type="match status" value="1"/>
</dbReference>
<keyword evidence="3" id="KW-0012">Acyltransferase</keyword>
<dbReference type="SMART" id="SM00563">
    <property type="entry name" value="PlsC"/>
    <property type="match status" value="1"/>
</dbReference>
<evidence type="ECO:0000256" key="2">
    <source>
        <dbReference type="ARBA" id="ARBA00022679"/>
    </source>
</evidence>
<evidence type="ECO:0000256" key="1">
    <source>
        <dbReference type="ARBA" id="ARBA00008655"/>
    </source>
</evidence>
<dbReference type="AlphaFoldDB" id="A0A7R8X7Q1"/>
<dbReference type="GO" id="GO:0003841">
    <property type="term" value="F:1-acylglycerol-3-phosphate O-acyltransferase activity"/>
    <property type="evidence" value="ECO:0007669"/>
    <property type="project" value="TreeGrafter"/>
</dbReference>
<dbReference type="PANTHER" id="PTHR10983">
    <property type="entry name" value="1-ACYLGLYCEROL-3-PHOSPHATE ACYLTRANSFERASE-RELATED"/>
    <property type="match status" value="1"/>
</dbReference>
<dbReference type="PANTHER" id="PTHR10983:SF24">
    <property type="entry name" value="1-ACYLGLYCEROL-3-PHOSPHATE O-ACYLTRANSFERASE 3, ISOFORM E-RELATED"/>
    <property type="match status" value="1"/>
</dbReference>
<comment type="similarity">
    <text evidence="1">Belongs to the 1-acyl-sn-glycerol-3-phosphate acyltransferase family.</text>
</comment>
<feature type="region of interest" description="Disordered" evidence="4">
    <location>
        <begin position="290"/>
        <end position="317"/>
    </location>
</feature>
<name>A0A7R8X7Q1_9CRUS</name>
<keyword evidence="5" id="KW-1133">Transmembrane helix</keyword>
<dbReference type="OrthoDB" id="189226at2759"/>
<keyword evidence="8" id="KW-1185">Reference proteome</keyword>
<evidence type="ECO:0000259" key="6">
    <source>
        <dbReference type="SMART" id="SM00563"/>
    </source>
</evidence>
<keyword evidence="2" id="KW-0808">Transferase</keyword>
<dbReference type="Pfam" id="PF01553">
    <property type="entry name" value="Acyltransferase"/>
    <property type="match status" value="1"/>
</dbReference>
<evidence type="ECO:0000256" key="3">
    <source>
        <dbReference type="ARBA" id="ARBA00023315"/>
    </source>
</evidence>
<dbReference type="CDD" id="cd07990">
    <property type="entry name" value="LPLAT_LCLAT1-like"/>
    <property type="match status" value="1"/>
</dbReference>
<dbReference type="InterPro" id="IPR002123">
    <property type="entry name" value="Plipid/glycerol_acylTrfase"/>
</dbReference>
<evidence type="ECO:0000313" key="8">
    <source>
        <dbReference type="Proteomes" id="UP000677054"/>
    </source>
</evidence>
<keyword evidence="5" id="KW-0812">Transmembrane</keyword>
<dbReference type="Proteomes" id="UP000677054">
    <property type="component" value="Unassembled WGS sequence"/>
</dbReference>
<evidence type="ECO:0000256" key="4">
    <source>
        <dbReference type="SAM" id="MobiDB-lite"/>
    </source>
</evidence>
<dbReference type="EMBL" id="LR900350">
    <property type="protein sequence ID" value="CAD7245336.1"/>
    <property type="molecule type" value="Genomic_DNA"/>
</dbReference>
<feature type="domain" description="Phospholipid/glycerol acyltransferase" evidence="6">
    <location>
        <begin position="4"/>
        <end position="125"/>
    </location>
</feature>
<gene>
    <name evidence="7" type="ORF">DSTB1V02_LOCUS5210</name>
</gene>
<dbReference type="InterPro" id="IPR032098">
    <property type="entry name" value="Acyltransf_C"/>
</dbReference>
<protein>
    <recommendedName>
        <fullName evidence="6">Phospholipid/glycerol acyltransferase domain-containing protein</fullName>
    </recommendedName>
</protein>
<organism evidence="7">
    <name type="scientific">Darwinula stevensoni</name>
    <dbReference type="NCBI Taxonomy" id="69355"/>
    <lineage>
        <taxon>Eukaryota</taxon>
        <taxon>Metazoa</taxon>
        <taxon>Ecdysozoa</taxon>
        <taxon>Arthropoda</taxon>
        <taxon>Crustacea</taxon>
        <taxon>Oligostraca</taxon>
        <taxon>Ostracoda</taxon>
        <taxon>Podocopa</taxon>
        <taxon>Podocopida</taxon>
        <taxon>Darwinulocopina</taxon>
        <taxon>Darwinuloidea</taxon>
        <taxon>Darwinulidae</taxon>
        <taxon>Darwinula</taxon>
    </lineage>
</organism>
<evidence type="ECO:0000256" key="5">
    <source>
        <dbReference type="SAM" id="Phobius"/>
    </source>
</evidence>